<organism evidence="1 2">
    <name type="scientific">Natronoglomus mannanivorans</name>
    <dbReference type="NCBI Taxonomy" id="2979990"/>
    <lineage>
        <taxon>Archaea</taxon>
        <taxon>Methanobacteriati</taxon>
        <taxon>Methanobacteriota</taxon>
        <taxon>Stenosarchaea group</taxon>
        <taxon>Halobacteria</taxon>
        <taxon>Halobacteriales</taxon>
        <taxon>Natrialbaceae</taxon>
        <taxon>Natronoglomus</taxon>
    </lineage>
</organism>
<reference evidence="1" key="1">
    <citation type="submission" date="2022-09" db="EMBL/GenBank/DDBJ databases">
        <title>Enrichment on poylsaccharides allowed isolation of novel metabolic and taxonomic groups of Haloarchaea.</title>
        <authorList>
            <person name="Sorokin D.Y."/>
            <person name="Elcheninov A.G."/>
            <person name="Khizhniak T.V."/>
            <person name="Kolganova T.V."/>
            <person name="Kublanov I.V."/>
        </authorList>
    </citation>
    <scope>NUCLEOTIDE SEQUENCE</scope>
    <source>
        <strain evidence="1">AArc-xg1-1</strain>
    </source>
</reference>
<dbReference type="AlphaFoldDB" id="A0AAP2Z3V5"/>
<evidence type="ECO:0000313" key="2">
    <source>
        <dbReference type="Proteomes" id="UP001321018"/>
    </source>
</evidence>
<dbReference type="SUPFAM" id="SSF51445">
    <property type="entry name" value="(Trans)glycosidases"/>
    <property type="match status" value="1"/>
</dbReference>
<name>A0AAP2Z3V5_9EURY</name>
<evidence type="ECO:0008006" key="3">
    <source>
        <dbReference type="Google" id="ProtNLM"/>
    </source>
</evidence>
<sequence length="352" mass="39569">MSEFGENRSTRVGIDGEAFTINGRPTYEGRSWDGHSIAGLLFNARTVQALFDDENLETHDRWAYPDTGTYDPDRNVAEFLAAMPEWNDHGLRAVTVNLQCGSPEGYSDEQPWTVSTYHPDGSLKPAWMDRLRRVLDRADALGMVVIVGLFYFGQDEVLEDEDAVVAALDNAVEWLLDREYTNVIVEVNNECDIEYDHGILGPEHVPELIERVRRRERDGFRYPAGTSFSGGAVPTDDVIAASDVVLVHGNGVDDPDRIREMVAEVRDRPSYEPMPIVFNEDDHFRFGSDCNVRAAVESGASWGYFDPGENDYWHGYQSPPVRWDANTARKKAFFGYLDGITSEQCGGRIVSE</sequence>
<dbReference type="RefSeq" id="WP_338005819.1">
    <property type="nucleotide sequence ID" value="NZ_JAOPKA010000020.1"/>
</dbReference>
<comment type="caution">
    <text evidence="1">The sequence shown here is derived from an EMBL/GenBank/DDBJ whole genome shotgun (WGS) entry which is preliminary data.</text>
</comment>
<dbReference type="Gene3D" id="3.20.20.80">
    <property type="entry name" value="Glycosidases"/>
    <property type="match status" value="1"/>
</dbReference>
<gene>
    <name evidence="1" type="ORF">OB960_21755</name>
</gene>
<proteinExistence type="predicted"/>
<dbReference type="Proteomes" id="UP001321018">
    <property type="component" value="Unassembled WGS sequence"/>
</dbReference>
<dbReference type="EMBL" id="JAOPKA010000020">
    <property type="protein sequence ID" value="MCU4744010.1"/>
    <property type="molecule type" value="Genomic_DNA"/>
</dbReference>
<accession>A0AAP2Z3V5</accession>
<dbReference type="InterPro" id="IPR017853">
    <property type="entry name" value="GH"/>
</dbReference>
<evidence type="ECO:0000313" key="1">
    <source>
        <dbReference type="EMBL" id="MCU4744010.1"/>
    </source>
</evidence>
<protein>
    <recommendedName>
        <fullName evidence="3">Cellulase (Glycosyl hydrolase family 5)</fullName>
    </recommendedName>
</protein>